<keyword evidence="2" id="KW-1185">Reference proteome</keyword>
<accession>A0A0D3I2G4</accession>
<dbReference type="KEGG" id="ehx:EMIHUDRAFT_199199"/>
<proteinExistence type="predicted"/>
<dbReference type="EnsemblProtists" id="EOD05449">
    <property type="protein sequence ID" value="EOD05449"/>
    <property type="gene ID" value="EMIHUDRAFT_199199"/>
</dbReference>
<name>A0A0D3I2G4_EMIH1</name>
<dbReference type="RefSeq" id="XP_005757878.1">
    <property type="nucleotide sequence ID" value="XM_005757821.1"/>
</dbReference>
<sequence>MAPQCMHEMGPGHCPTGYYAGWDASIATEELCKAQCLAEDECMFASLKVGHTCSRYNSNAGNCDPLIGTDHTTWAKQGCSGAVWARTPSLHVHLSTTLDEPSDNEAWGLQDVATVHGLSAFTLEFTFRLHANPYDYHAERTILRIGRDNGQTNSHHQFGYRLPLVGVRNFDGGSSHSPVMYVDHLNEYELSHDQRRVEFPLPFYSPPPLPPASPQPPVAPGWTVASVDTFPGATGWASNRRLDVTHCGVHGSMLGGHGVFGGGAYIEKTFDLSGVRESGDPPHARVRIELTFFAIDS</sequence>
<dbReference type="Proteomes" id="UP000013827">
    <property type="component" value="Unassembled WGS sequence"/>
</dbReference>
<protein>
    <recommendedName>
        <fullName evidence="3">Apple domain-containing protein</fullName>
    </recommendedName>
</protein>
<dbReference type="HOGENOM" id="CLU_938243_0_0_1"/>
<evidence type="ECO:0000313" key="1">
    <source>
        <dbReference type="EnsemblProtists" id="EOD05449"/>
    </source>
</evidence>
<reference evidence="2" key="1">
    <citation type="journal article" date="2013" name="Nature">
        <title>Pan genome of the phytoplankton Emiliania underpins its global distribution.</title>
        <authorList>
            <person name="Read B.A."/>
            <person name="Kegel J."/>
            <person name="Klute M.J."/>
            <person name="Kuo A."/>
            <person name="Lefebvre S.C."/>
            <person name="Maumus F."/>
            <person name="Mayer C."/>
            <person name="Miller J."/>
            <person name="Monier A."/>
            <person name="Salamov A."/>
            <person name="Young J."/>
            <person name="Aguilar M."/>
            <person name="Claverie J.M."/>
            <person name="Frickenhaus S."/>
            <person name="Gonzalez K."/>
            <person name="Herman E.K."/>
            <person name="Lin Y.C."/>
            <person name="Napier J."/>
            <person name="Ogata H."/>
            <person name="Sarno A.F."/>
            <person name="Shmutz J."/>
            <person name="Schroeder D."/>
            <person name="de Vargas C."/>
            <person name="Verret F."/>
            <person name="von Dassow P."/>
            <person name="Valentin K."/>
            <person name="Van de Peer Y."/>
            <person name="Wheeler G."/>
            <person name="Dacks J.B."/>
            <person name="Delwiche C.F."/>
            <person name="Dyhrman S.T."/>
            <person name="Glockner G."/>
            <person name="John U."/>
            <person name="Richards T."/>
            <person name="Worden A.Z."/>
            <person name="Zhang X."/>
            <person name="Grigoriev I.V."/>
            <person name="Allen A.E."/>
            <person name="Bidle K."/>
            <person name="Borodovsky M."/>
            <person name="Bowler C."/>
            <person name="Brownlee C."/>
            <person name="Cock J.M."/>
            <person name="Elias M."/>
            <person name="Gladyshev V.N."/>
            <person name="Groth M."/>
            <person name="Guda C."/>
            <person name="Hadaegh A."/>
            <person name="Iglesias-Rodriguez M.D."/>
            <person name="Jenkins J."/>
            <person name="Jones B.M."/>
            <person name="Lawson T."/>
            <person name="Leese F."/>
            <person name="Lindquist E."/>
            <person name="Lobanov A."/>
            <person name="Lomsadze A."/>
            <person name="Malik S.B."/>
            <person name="Marsh M.E."/>
            <person name="Mackinder L."/>
            <person name="Mock T."/>
            <person name="Mueller-Roeber B."/>
            <person name="Pagarete A."/>
            <person name="Parker M."/>
            <person name="Probert I."/>
            <person name="Quesneville H."/>
            <person name="Raines C."/>
            <person name="Rensing S.A."/>
            <person name="Riano-Pachon D.M."/>
            <person name="Richier S."/>
            <person name="Rokitta S."/>
            <person name="Shiraiwa Y."/>
            <person name="Soanes D.M."/>
            <person name="van der Giezen M."/>
            <person name="Wahlund T.M."/>
            <person name="Williams B."/>
            <person name="Wilson W."/>
            <person name="Wolfe G."/>
            <person name="Wurch L.L."/>
        </authorList>
    </citation>
    <scope>NUCLEOTIDE SEQUENCE</scope>
</reference>
<dbReference type="GeneID" id="17251540"/>
<evidence type="ECO:0000313" key="2">
    <source>
        <dbReference type="Proteomes" id="UP000013827"/>
    </source>
</evidence>
<dbReference type="AlphaFoldDB" id="A0A0D3I2G4"/>
<dbReference type="PaxDb" id="2903-EOD05449"/>
<organism evidence="1 2">
    <name type="scientific">Emiliania huxleyi (strain CCMP1516)</name>
    <dbReference type="NCBI Taxonomy" id="280463"/>
    <lineage>
        <taxon>Eukaryota</taxon>
        <taxon>Haptista</taxon>
        <taxon>Haptophyta</taxon>
        <taxon>Prymnesiophyceae</taxon>
        <taxon>Isochrysidales</taxon>
        <taxon>Noelaerhabdaceae</taxon>
        <taxon>Emiliania</taxon>
    </lineage>
</organism>
<evidence type="ECO:0008006" key="3">
    <source>
        <dbReference type="Google" id="ProtNLM"/>
    </source>
</evidence>
<reference evidence="1" key="2">
    <citation type="submission" date="2024-10" db="UniProtKB">
        <authorList>
            <consortium name="EnsemblProtists"/>
        </authorList>
    </citation>
    <scope>IDENTIFICATION</scope>
</reference>